<keyword evidence="3" id="KW-1185">Reference proteome</keyword>
<dbReference type="EMBL" id="JADRCR010000019">
    <property type="protein sequence ID" value="MBK5145954.1"/>
    <property type="molecule type" value="Genomic_DNA"/>
</dbReference>
<evidence type="ECO:0000256" key="1">
    <source>
        <dbReference type="SAM" id="MobiDB-lite"/>
    </source>
</evidence>
<reference evidence="2 3" key="1">
    <citation type="submission" date="2020-11" db="EMBL/GenBank/DDBJ databases">
        <title>Insectihabitans protaetiae gen. nov. sp. nov. and Insectihabitans allomyrinae sp. nov., isolated from larvae of Protaetia brevitarsis seulensis and Allomyrina dichotoma, respectively.</title>
        <authorList>
            <person name="Lee S.D."/>
            <person name="Byeon Y.-S."/>
            <person name="Kim S.-M."/>
            <person name="Yang H.L."/>
            <person name="Kim I.S."/>
        </authorList>
    </citation>
    <scope>NUCLEOTIDE SEQUENCE [LARGE SCALE GENOMIC DNA]</scope>
    <source>
        <strain evidence="2 3">BWR-B9</strain>
    </source>
</reference>
<protein>
    <recommendedName>
        <fullName evidence="4">DUF2570 domain-containing protein</fullName>
    </recommendedName>
</protein>
<dbReference type="RefSeq" id="WP_218468730.1">
    <property type="nucleotide sequence ID" value="NZ_JADRCR010000019.1"/>
</dbReference>
<evidence type="ECO:0000313" key="2">
    <source>
        <dbReference type="EMBL" id="MBK5145954.1"/>
    </source>
</evidence>
<gene>
    <name evidence="2" type="ORF">I2494_19995</name>
</gene>
<name>A0ABS1IW92_9GAMM</name>
<organism evidence="2 3">
    <name type="scientific">Limnobaculum allomyrinae</name>
    <dbReference type="NCBI Taxonomy" id="2791986"/>
    <lineage>
        <taxon>Bacteria</taxon>
        <taxon>Pseudomonadati</taxon>
        <taxon>Pseudomonadota</taxon>
        <taxon>Gammaproteobacteria</taxon>
        <taxon>Enterobacterales</taxon>
        <taxon>Budviciaceae</taxon>
        <taxon>Limnobaculum</taxon>
    </lineage>
</organism>
<dbReference type="Proteomes" id="UP001296921">
    <property type="component" value="Unassembled WGS sequence"/>
</dbReference>
<evidence type="ECO:0008006" key="4">
    <source>
        <dbReference type="Google" id="ProtNLM"/>
    </source>
</evidence>
<evidence type="ECO:0000313" key="3">
    <source>
        <dbReference type="Proteomes" id="UP001296921"/>
    </source>
</evidence>
<proteinExistence type="predicted"/>
<comment type="caution">
    <text evidence="2">The sequence shown here is derived from an EMBL/GenBank/DDBJ whole genome shotgun (WGS) entry which is preliminary data.</text>
</comment>
<feature type="region of interest" description="Disordered" evidence="1">
    <location>
        <begin position="115"/>
        <end position="135"/>
    </location>
</feature>
<accession>A0ABS1IW92</accession>
<sequence>MQLRTVYLIFSVIALVLGFSRHYYEKGYSEAELACAERQTSTAQNQLNQFVKASQQLAADAYVVSQAVSAQMTAITVINQESTREIRYVLKNRADARCQYSADIMQQLDNARQRANQAATRGFGDSLSASGTAGK</sequence>